<name>A0A1M6YVM9_9HYPH</name>
<dbReference type="Pfam" id="PF01531">
    <property type="entry name" value="Glyco_transf_11"/>
    <property type="match status" value="1"/>
</dbReference>
<gene>
    <name evidence="3" type="ORF">SAMN05444272_0052</name>
</gene>
<evidence type="ECO:0000256" key="2">
    <source>
        <dbReference type="ARBA" id="ARBA00022679"/>
    </source>
</evidence>
<evidence type="ECO:0000313" key="3">
    <source>
        <dbReference type="EMBL" id="SHL22374.1"/>
    </source>
</evidence>
<dbReference type="CDD" id="cd11301">
    <property type="entry name" value="Fut1_Fut2_like"/>
    <property type="match status" value="1"/>
</dbReference>
<protein>
    <submittedName>
        <fullName evidence="3">Glycosyl transferase family 11</fullName>
    </submittedName>
</protein>
<sequence length="295" mass="33461">MQTADLKNAVVTRLQGGLGNLLFQYMAGQSLADHLNVPHHCVAGEGIGHGSALELVGIEPSYVSVPAFMIKRAGKKRDRSLTDFLRTGLGRWPLMPVREPQFHYWPGFFDLKSGCLLSGYWQSPKYFSELKTPPASIMAMNAVLNRIEPSVVSGIREGTTVCIHIRRGDYLKEPSALEVHGLIEPDYYERGHRMMEELHAPDRYLVFSDSPDLAREALGHLPKVVFMEPRPQEQDLALMSLCHHHIIANSSFSWWGAWLGRREGQTVIAPRYWFSPQTLRKKYVLDLIPDDWVLL</sequence>
<dbReference type="Proteomes" id="UP000186002">
    <property type="component" value="Unassembled WGS sequence"/>
</dbReference>
<keyword evidence="4" id="KW-1185">Reference proteome</keyword>
<organism evidence="3 4">
    <name type="scientific">Roseibium suaedae</name>
    <dbReference type="NCBI Taxonomy" id="735517"/>
    <lineage>
        <taxon>Bacteria</taxon>
        <taxon>Pseudomonadati</taxon>
        <taxon>Pseudomonadota</taxon>
        <taxon>Alphaproteobacteria</taxon>
        <taxon>Hyphomicrobiales</taxon>
        <taxon>Stappiaceae</taxon>
        <taxon>Roseibium</taxon>
    </lineage>
</organism>
<dbReference type="STRING" id="735517.SAMN05444272_0052"/>
<keyword evidence="2 3" id="KW-0808">Transferase</keyword>
<dbReference type="GO" id="GO:0005975">
    <property type="term" value="P:carbohydrate metabolic process"/>
    <property type="evidence" value="ECO:0007669"/>
    <property type="project" value="InterPro"/>
</dbReference>
<dbReference type="GO" id="GO:0008107">
    <property type="term" value="F:galactoside 2-alpha-L-fucosyltransferase activity"/>
    <property type="evidence" value="ECO:0007669"/>
    <property type="project" value="InterPro"/>
</dbReference>
<keyword evidence="1" id="KW-0328">Glycosyltransferase</keyword>
<proteinExistence type="predicted"/>
<dbReference type="AlphaFoldDB" id="A0A1M6YVM9"/>
<accession>A0A1M6YVM9</accession>
<reference evidence="3 4" key="1">
    <citation type="submission" date="2016-11" db="EMBL/GenBank/DDBJ databases">
        <authorList>
            <person name="Jaros S."/>
            <person name="Januszkiewicz K."/>
            <person name="Wedrychowicz H."/>
        </authorList>
    </citation>
    <scope>NUCLEOTIDE SEQUENCE [LARGE SCALE GENOMIC DNA]</scope>
    <source>
        <strain evidence="3 4">DSM 22153</strain>
    </source>
</reference>
<dbReference type="InterPro" id="IPR002516">
    <property type="entry name" value="Glyco_trans_11"/>
</dbReference>
<dbReference type="PANTHER" id="PTHR11927:SF9">
    <property type="entry name" value="L-FUCOSYLTRANSFERASE"/>
    <property type="match status" value="1"/>
</dbReference>
<evidence type="ECO:0000256" key="1">
    <source>
        <dbReference type="ARBA" id="ARBA00022676"/>
    </source>
</evidence>
<dbReference type="Gene3D" id="3.40.50.11350">
    <property type="match status" value="1"/>
</dbReference>
<evidence type="ECO:0000313" key="4">
    <source>
        <dbReference type="Proteomes" id="UP000186002"/>
    </source>
</evidence>
<dbReference type="PANTHER" id="PTHR11927">
    <property type="entry name" value="GALACTOSIDE 2-L-FUCOSYLTRANSFERASE"/>
    <property type="match status" value="1"/>
</dbReference>
<dbReference type="EMBL" id="FRBW01000001">
    <property type="protein sequence ID" value="SHL22374.1"/>
    <property type="molecule type" value="Genomic_DNA"/>
</dbReference>
<dbReference type="GO" id="GO:0016020">
    <property type="term" value="C:membrane"/>
    <property type="evidence" value="ECO:0007669"/>
    <property type="project" value="InterPro"/>
</dbReference>
<dbReference type="RefSeq" id="WP_175557965.1">
    <property type="nucleotide sequence ID" value="NZ_FRBW01000001.1"/>
</dbReference>